<evidence type="ECO:0008006" key="4">
    <source>
        <dbReference type="Google" id="ProtNLM"/>
    </source>
</evidence>
<accession>M0I0I8</accession>
<dbReference type="STRING" id="1230453.C453_00440"/>
<evidence type="ECO:0000313" key="3">
    <source>
        <dbReference type="Proteomes" id="UP000011612"/>
    </source>
</evidence>
<feature type="transmembrane region" description="Helical" evidence="1">
    <location>
        <begin position="141"/>
        <end position="161"/>
    </location>
</feature>
<keyword evidence="3" id="KW-1185">Reference proteome</keyword>
<sequence length="269" mass="28332">MISTGLTIRLVAGIIGIHAVYSGFEMISVRERYGKAGIMRWEPTRLYIEHIPGFSLIEPLLNRIVGVAIVRVVVGVGLAIAATLNAPVLILGTFATGLLATDFVIVLRHSVGLSGAHQMSLVVSAGLTVAVLAPSGSLLELAGIGFIAAQGILGYFISGVTKGMGNAWRSGDAVLLVLSTTTWGHPWFYEKARSFPGLTALASHGVVLFEIAFPVILLLSPPLVAAIFGVALAMHISIAFAMGINGFITSFSSTYPAIYFVSRQVPTIL</sequence>
<keyword evidence="1" id="KW-0472">Membrane</keyword>
<proteinExistence type="predicted"/>
<name>M0I0I8_HALEO</name>
<dbReference type="Proteomes" id="UP000011612">
    <property type="component" value="Unassembled WGS sequence"/>
</dbReference>
<organism evidence="2 3">
    <name type="scientific">Haloferax elongans ATCC BAA-1513</name>
    <dbReference type="NCBI Taxonomy" id="1230453"/>
    <lineage>
        <taxon>Archaea</taxon>
        <taxon>Methanobacteriati</taxon>
        <taxon>Methanobacteriota</taxon>
        <taxon>Stenosarchaea group</taxon>
        <taxon>Halobacteria</taxon>
        <taxon>Halobacteriales</taxon>
        <taxon>Haloferacaceae</taxon>
        <taxon>Haloferax</taxon>
    </lineage>
</organism>
<dbReference type="OrthoDB" id="350333at2157"/>
<keyword evidence="1" id="KW-0812">Transmembrane</keyword>
<protein>
    <recommendedName>
        <fullName evidence="4">HTTM domain-containing protein</fullName>
    </recommendedName>
</protein>
<feature type="transmembrane region" description="Helical" evidence="1">
    <location>
        <begin position="6"/>
        <end position="24"/>
    </location>
</feature>
<feature type="transmembrane region" description="Helical" evidence="1">
    <location>
        <begin position="173"/>
        <end position="189"/>
    </location>
</feature>
<dbReference type="EMBL" id="AOLK01000002">
    <property type="protein sequence ID" value="ELZ89498.1"/>
    <property type="molecule type" value="Genomic_DNA"/>
</dbReference>
<gene>
    <name evidence="2" type="ORF">C453_00440</name>
</gene>
<reference evidence="2 3" key="1">
    <citation type="journal article" date="2014" name="PLoS Genet.">
        <title>Phylogenetically driven sequencing of extremely halophilic archaea reveals strategies for static and dynamic osmo-response.</title>
        <authorList>
            <person name="Becker E.A."/>
            <person name="Seitzer P.M."/>
            <person name="Tritt A."/>
            <person name="Larsen D."/>
            <person name="Krusor M."/>
            <person name="Yao A.I."/>
            <person name="Wu D."/>
            <person name="Madern D."/>
            <person name="Eisen J.A."/>
            <person name="Darling A.E."/>
            <person name="Facciotti M.T."/>
        </authorList>
    </citation>
    <scope>NUCLEOTIDE SEQUENCE [LARGE SCALE GENOMIC DNA]</scope>
    <source>
        <strain evidence="2 3">ATCC BAA-1513</strain>
    </source>
</reference>
<evidence type="ECO:0000256" key="1">
    <source>
        <dbReference type="SAM" id="Phobius"/>
    </source>
</evidence>
<dbReference type="RefSeq" id="WP_008321995.1">
    <property type="nucleotide sequence ID" value="NZ_AOLK01000002.1"/>
</dbReference>
<comment type="caution">
    <text evidence="2">The sequence shown here is derived from an EMBL/GenBank/DDBJ whole genome shotgun (WGS) entry which is preliminary data.</text>
</comment>
<dbReference type="AlphaFoldDB" id="M0I0I8"/>
<keyword evidence="1" id="KW-1133">Transmembrane helix</keyword>
<evidence type="ECO:0000313" key="2">
    <source>
        <dbReference type="EMBL" id="ELZ89498.1"/>
    </source>
</evidence>